<evidence type="ECO:0000313" key="4">
    <source>
        <dbReference type="Proteomes" id="UP000828390"/>
    </source>
</evidence>
<proteinExistence type="predicted"/>
<name>A0A9D4BGW5_DREPO</name>
<evidence type="ECO:0000256" key="1">
    <source>
        <dbReference type="SAM" id="MobiDB-lite"/>
    </source>
</evidence>
<reference evidence="3" key="1">
    <citation type="journal article" date="2019" name="bioRxiv">
        <title>The Genome of the Zebra Mussel, Dreissena polymorpha: A Resource for Invasive Species Research.</title>
        <authorList>
            <person name="McCartney M.A."/>
            <person name="Auch B."/>
            <person name="Kono T."/>
            <person name="Mallez S."/>
            <person name="Zhang Y."/>
            <person name="Obille A."/>
            <person name="Becker A."/>
            <person name="Abrahante J.E."/>
            <person name="Garbe J."/>
            <person name="Badalamenti J.P."/>
            <person name="Herman A."/>
            <person name="Mangelson H."/>
            <person name="Liachko I."/>
            <person name="Sullivan S."/>
            <person name="Sone E.D."/>
            <person name="Koren S."/>
            <person name="Silverstein K.A.T."/>
            <person name="Beckman K.B."/>
            <person name="Gohl D.M."/>
        </authorList>
    </citation>
    <scope>NUCLEOTIDE SEQUENCE</scope>
    <source>
        <strain evidence="3">Duluth1</strain>
        <tissue evidence="3">Whole animal</tissue>
    </source>
</reference>
<feature type="compositionally biased region" description="Polar residues" evidence="1">
    <location>
        <begin position="196"/>
        <end position="210"/>
    </location>
</feature>
<dbReference type="Proteomes" id="UP000828390">
    <property type="component" value="Unassembled WGS sequence"/>
</dbReference>
<organism evidence="3 4">
    <name type="scientific">Dreissena polymorpha</name>
    <name type="common">Zebra mussel</name>
    <name type="synonym">Mytilus polymorpha</name>
    <dbReference type="NCBI Taxonomy" id="45954"/>
    <lineage>
        <taxon>Eukaryota</taxon>
        <taxon>Metazoa</taxon>
        <taxon>Spiralia</taxon>
        <taxon>Lophotrochozoa</taxon>
        <taxon>Mollusca</taxon>
        <taxon>Bivalvia</taxon>
        <taxon>Autobranchia</taxon>
        <taxon>Heteroconchia</taxon>
        <taxon>Euheterodonta</taxon>
        <taxon>Imparidentia</taxon>
        <taxon>Neoheterodontei</taxon>
        <taxon>Myida</taxon>
        <taxon>Dreissenoidea</taxon>
        <taxon>Dreissenidae</taxon>
        <taxon>Dreissena</taxon>
    </lineage>
</organism>
<feature type="region of interest" description="Disordered" evidence="1">
    <location>
        <begin position="177"/>
        <end position="210"/>
    </location>
</feature>
<comment type="caution">
    <text evidence="3">The sequence shown here is derived from an EMBL/GenBank/DDBJ whole genome shotgun (WGS) entry which is preliminary data.</text>
</comment>
<evidence type="ECO:0000313" key="3">
    <source>
        <dbReference type="EMBL" id="KAH3702705.1"/>
    </source>
</evidence>
<feature type="transmembrane region" description="Helical" evidence="2">
    <location>
        <begin position="102"/>
        <end position="122"/>
    </location>
</feature>
<accession>A0A9D4BGW5</accession>
<gene>
    <name evidence="3" type="ORF">DPMN_077731</name>
</gene>
<reference evidence="3" key="2">
    <citation type="submission" date="2020-11" db="EMBL/GenBank/DDBJ databases">
        <authorList>
            <person name="McCartney M.A."/>
            <person name="Auch B."/>
            <person name="Kono T."/>
            <person name="Mallez S."/>
            <person name="Becker A."/>
            <person name="Gohl D.M."/>
            <person name="Silverstein K.A.T."/>
            <person name="Koren S."/>
            <person name="Bechman K.B."/>
            <person name="Herman A."/>
            <person name="Abrahante J.E."/>
            <person name="Garbe J."/>
        </authorList>
    </citation>
    <scope>NUCLEOTIDE SEQUENCE</scope>
    <source>
        <strain evidence="3">Duluth1</strain>
        <tissue evidence="3">Whole animal</tissue>
    </source>
</reference>
<keyword evidence="2" id="KW-1133">Transmembrane helix</keyword>
<dbReference type="EMBL" id="JAIWYP010000015">
    <property type="protein sequence ID" value="KAH3702705.1"/>
    <property type="molecule type" value="Genomic_DNA"/>
</dbReference>
<keyword evidence="2" id="KW-0812">Transmembrane</keyword>
<keyword evidence="4" id="KW-1185">Reference proteome</keyword>
<evidence type="ECO:0000256" key="2">
    <source>
        <dbReference type="SAM" id="Phobius"/>
    </source>
</evidence>
<keyword evidence="2" id="KW-0472">Membrane</keyword>
<dbReference type="AlphaFoldDB" id="A0A9D4BGW5"/>
<sequence length="210" mass="23369">MLTCLEEKLCVDNDTLLDKNVFFTTSDNTLRIEYSDPYANMSFTIQFSAYSNKDWDCEGNRCPTKLCVPSGYDCSSEIRICGAAKNSCSGKKIFGETMSCKIFGDVLRVIGIAIAVIAGILISKKLFQHRTEYLSKCRNSCEYGSCGLCCYQICECFSQKCCKKGPEQRDIGVIMTRHRQSADTSTTRPYPETSERSTTINNGVSSVTAE</sequence>
<protein>
    <submittedName>
        <fullName evidence="3">Uncharacterized protein</fullName>
    </submittedName>
</protein>